<dbReference type="InParanoid" id="A0A1J7J269"/>
<evidence type="ECO:0000313" key="2">
    <source>
        <dbReference type="EMBL" id="OIW34175.1"/>
    </source>
</evidence>
<name>A0A1J7J269_9PEZI</name>
<proteinExistence type="inferred from homology"/>
<dbReference type="PANTHER" id="PTHR30344:SF1">
    <property type="entry name" value="6-PHOSPHOGLUCONOLACTONASE"/>
    <property type="match status" value="1"/>
</dbReference>
<dbReference type="OrthoDB" id="9972196at2759"/>
<dbReference type="InterPro" id="IPR011048">
    <property type="entry name" value="Haem_d1_sf"/>
</dbReference>
<dbReference type="GO" id="GO:0017057">
    <property type="term" value="F:6-phosphogluconolactonase activity"/>
    <property type="evidence" value="ECO:0007669"/>
    <property type="project" value="TreeGrafter"/>
</dbReference>
<comment type="similarity">
    <text evidence="1">Belongs to the cycloisomerase 2 family.</text>
</comment>
<feature type="non-terminal residue" evidence="2">
    <location>
        <position position="1"/>
    </location>
</feature>
<dbReference type="SUPFAM" id="SSF51004">
    <property type="entry name" value="C-terminal (heme d1) domain of cytochrome cd1-nitrite reductase"/>
    <property type="match status" value="1"/>
</dbReference>
<dbReference type="InterPro" id="IPR015943">
    <property type="entry name" value="WD40/YVTN_repeat-like_dom_sf"/>
</dbReference>
<dbReference type="InterPro" id="IPR019405">
    <property type="entry name" value="Lactonase_7-beta_prop"/>
</dbReference>
<protein>
    <submittedName>
        <fullName evidence="2">Putative isomerase YbhE</fullName>
    </submittedName>
</protein>
<dbReference type="STRING" id="1408157.A0A1J7J269"/>
<evidence type="ECO:0000313" key="3">
    <source>
        <dbReference type="Proteomes" id="UP000182658"/>
    </source>
</evidence>
<dbReference type="GO" id="GO:0016853">
    <property type="term" value="F:isomerase activity"/>
    <property type="evidence" value="ECO:0007669"/>
    <property type="project" value="UniProtKB-KW"/>
</dbReference>
<reference evidence="2 3" key="1">
    <citation type="submission" date="2016-10" db="EMBL/GenBank/DDBJ databases">
        <title>Draft genome sequence of Coniochaeta ligniaria NRRL30616, a lignocellulolytic fungus for bioabatement of inhibitors in plant biomass hydrolysates.</title>
        <authorList>
            <consortium name="DOE Joint Genome Institute"/>
            <person name="Jimenez D.J."/>
            <person name="Hector R.E."/>
            <person name="Riley R."/>
            <person name="Sun H."/>
            <person name="Grigoriev I.V."/>
            <person name="Van Elsas J.D."/>
            <person name="Nichols N.N."/>
        </authorList>
    </citation>
    <scope>NUCLEOTIDE SEQUENCE [LARGE SCALE GENOMIC DNA]</scope>
    <source>
        <strain evidence="2 3">NRRL 30616</strain>
    </source>
</reference>
<sequence length="396" mass="40816">LSTLISAIPLTSRQDTAAAVSKLLIGGGPSGSVLAADFDGSSFKIVANNTIPGTSASWLLLREGTNQLYAVDENSNTTRLFNFDIATNALTLVQNATGSSGIVFLDLTADGTALLGASFGQGTIDVWDLAPDTGLLTLADQIPSTDALGPNTARQSAPHPHQALLDPSGRFFVVPDLGTDTLLVLDSASPSPSPISVTNHVRAQPPGCGPRHGVFWPPPAPGAAAPANATHYFLVCEVLSLVAVFELAYAGDTIQFTQTQTLSTFGEAFPPANASAAAAGEIQVSVDGRDVYVSNRLTGNATDSISHFGVEVGGAAGEVILVFRDAVSSGGLVPRMFSLALGAERFVFVVNQGGELGLVAFRRNADGSLDREPAASLPVGVFGVEGFGPQFVQQIL</sequence>
<keyword evidence="3" id="KW-1185">Reference proteome</keyword>
<dbReference type="InterPro" id="IPR050282">
    <property type="entry name" value="Cycloisomerase_2"/>
</dbReference>
<dbReference type="PANTHER" id="PTHR30344">
    <property type="entry name" value="6-PHOSPHOGLUCONOLACTONASE-RELATED"/>
    <property type="match status" value="1"/>
</dbReference>
<organism evidence="2 3">
    <name type="scientific">Coniochaeta ligniaria NRRL 30616</name>
    <dbReference type="NCBI Taxonomy" id="1408157"/>
    <lineage>
        <taxon>Eukaryota</taxon>
        <taxon>Fungi</taxon>
        <taxon>Dikarya</taxon>
        <taxon>Ascomycota</taxon>
        <taxon>Pezizomycotina</taxon>
        <taxon>Sordariomycetes</taxon>
        <taxon>Sordariomycetidae</taxon>
        <taxon>Coniochaetales</taxon>
        <taxon>Coniochaetaceae</taxon>
        <taxon>Coniochaeta</taxon>
    </lineage>
</organism>
<dbReference type="EMBL" id="KV875094">
    <property type="protein sequence ID" value="OIW34175.1"/>
    <property type="molecule type" value="Genomic_DNA"/>
</dbReference>
<evidence type="ECO:0000256" key="1">
    <source>
        <dbReference type="ARBA" id="ARBA00005564"/>
    </source>
</evidence>
<dbReference type="Pfam" id="PF10282">
    <property type="entry name" value="Lactonase"/>
    <property type="match status" value="1"/>
</dbReference>
<accession>A0A1J7J269</accession>
<dbReference type="AlphaFoldDB" id="A0A1J7J269"/>
<dbReference type="Proteomes" id="UP000182658">
    <property type="component" value="Unassembled WGS sequence"/>
</dbReference>
<dbReference type="Gene3D" id="2.130.10.10">
    <property type="entry name" value="YVTN repeat-like/Quinoprotein amine dehydrogenase"/>
    <property type="match status" value="1"/>
</dbReference>
<gene>
    <name evidence="2" type="ORF">CONLIGDRAFT_557264</name>
</gene>
<feature type="non-terminal residue" evidence="2">
    <location>
        <position position="396"/>
    </location>
</feature>
<keyword evidence="2" id="KW-0413">Isomerase</keyword>